<keyword evidence="5 9" id="KW-0671">Queuosine biosynthesis</keyword>
<reference evidence="12 13" key="1">
    <citation type="submission" date="2015-08" db="EMBL/GenBank/DDBJ databases">
        <authorList>
            <person name="Babu N.S."/>
            <person name="Beckwith C.J."/>
            <person name="Beseler K.G."/>
            <person name="Brison A."/>
            <person name="Carone J.V."/>
            <person name="Caskin T.P."/>
            <person name="Diamond M."/>
            <person name="Durham M.E."/>
            <person name="Foxe J.M."/>
            <person name="Go M."/>
            <person name="Henderson B.A."/>
            <person name="Jones I.B."/>
            <person name="McGettigan J.A."/>
            <person name="Micheletti S.J."/>
            <person name="Nasrallah M.E."/>
            <person name="Ortiz D."/>
            <person name="Piller C.R."/>
            <person name="Privatt S.R."/>
            <person name="Schneider S.L."/>
            <person name="Sharp S."/>
            <person name="Smith T.C."/>
            <person name="Stanton J.D."/>
            <person name="Ullery H.E."/>
            <person name="Wilson R.J."/>
            <person name="Serrano M.G."/>
            <person name="Buck G."/>
            <person name="Lee V."/>
            <person name="Wang Y."/>
            <person name="Carvalho R."/>
            <person name="Voegtly L."/>
            <person name="Shi R."/>
            <person name="Duckworth R."/>
            <person name="Johnson A."/>
            <person name="Loviza R."/>
            <person name="Walstead R."/>
            <person name="Shah Z."/>
            <person name="Kiflezghi M."/>
            <person name="Wade K."/>
            <person name="Ball S.L."/>
            <person name="Bradley K.W."/>
            <person name="Asai D.J."/>
            <person name="Bowman C.A."/>
            <person name="Russell D.A."/>
            <person name="Pope W.H."/>
            <person name="Jacobs-Sera D."/>
            <person name="Hendrix R.W."/>
            <person name="Hatfull G.F."/>
        </authorList>
    </citation>
    <scope>NUCLEOTIDE SEQUENCE [LARGE SCALE GENOMIC DNA]</scope>
    <source>
        <strain evidence="12 13">DSM 27648</strain>
    </source>
</reference>
<dbReference type="GO" id="GO:0046872">
    <property type="term" value="F:metal ion binding"/>
    <property type="evidence" value="ECO:0007669"/>
    <property type="project" value="UniProtKB-KW"/>
</dbReference>
<sequence length="120" mass="14040">MNVRLVKEFRFEAAHRLPLVPEGHKCRRLHGHSFKIELTVAGPVDPKTGWFIDYDIIHDIWQPIWNKLDHNYLNEIPGLENPTSEILAKWIWDQMKPTLPSLTQVTVFETCDARCEYTGD</sequence>
<keyword evidence="6 9" id="KW-0862">Zinc</keyword>
<name>A0A0K1PU51_9BACT</name>
<dbReference type="OrthoDB" id="9804698at2"/>
<keyword evidence="7 9" id="KW-0456">Lyase</keyword>
<feature type="binding site" evidence="11">
    <location>
        <position position="15"/>
    </location>
    <ligand>
        <name>Zn(2+)</name>
        <dbReference type="ChEBI" id="CHEBI:29105"/>
    </ligand>
</feature>
<dbReference type="InterPro" id="IPR038418">
    <property type="entry name" value="6-PTP_synth/QueD_sf"/>
</dbReference>
<keyword evidence="13" id="KW-1185">Reference proteome</keyword>
<dbReference type="Gene3D" id="3.30.479.10">
    <property type="entry name" value="6-pyruvoyl tetrahydropterin synthase/QueD"/>
    <property type="match status" value="1"/>
</dbReference>
<evidence type="ECO:0000256" key="3">
    <source>
        <dbReference type="ARBA" id="ARBA00018141"/>
    </source>
</evidence>
<dbReference type="EC" id="4.-.-.-" evidence="9"/>
<dbReference type="PIRSF" id="PIRSF006113">
    <property type="entry name" value="PTP_synth"/>
    <property type="match status" value="1"/>
</dbReference>
<comment type="catalytic activity">
    <reaction evidence="8 9">
        <text>7,8-dihydroneopterin 3'-triphosphate + H2O = 6-carboxy-5,6,7,8-tetrahydropterin + triphosphate + acetaldehyde + 2 H(+)</text>
        <dbReference type="Rhea" id="RHEA:27966"/>
        <dbReference type="ChEBI" id="CHEBI:15343"/>
        <dbReference type="ChEBI" id="CHEBI:15377"/>
        <dbReference type="ChEBI" id="CHEBI:15378"/>
        <dbReference type="ChEBI" id="CHEBI:18036"/>
        <dbReference type="ChEBI" id="CHEBI:58462"/>
        <dbReference type="ChEBI" id="CHEBI:61032"/>
        <dbReference type="EC" id="4.1.2.50"/>
    </reaction>
</comment>
<evidence type="ECO:0000256" key="8">
    <source>
        <dbReference type="ARBA" id="ARBA00048807"/>
    </source>
</evidence>
<dbReference type="Proteomes" id="UP000064967">
    <property type="component" value="Chromosome"/>
</dbReference>
<evidence type="ECO:0000256" key="2">
    <source>
        <dbReference type="ARBA" id="ARBA00008900"/>
    </source>
</evidence>
<dbReference type="FunFam" id="3.30.479.10:FF:000001">
    <property type="entry name" value="6-carboxy-5,6,7,8-tetrahydropterin synthase"/>
    <property type="match status" value="1"/>
</dbReference>
<evidence type="ECO:0000313" key="13">
    <source>
        <dbReference type="Proteomes" id="UP000064967"/>
    </source>
</evidence>
<dbReference type="NCBIfam" id="TIGR03367">
    <property type="entry name" value="queuosine_QueD"/>
    <property type="match status" value="1"/>
</dbReference>
<dbReference type="AlphaFoldDB" id="A0A0K1PU51"/>
<evidence type="ECO:0000256" key="9">
    <source>
        <dbReference type="PIRNR" id="PIRNR006113"/>
    </source>
</evidence>
<feature type="binding site" evidence="11">
    <location>
        <position position="32"/>
    </location>
    <ligand>
        <name>Zn(2+)</name>
        <dbReference type="ChEBI" id="CHEBI:29105"/>
    </ligand>
</feature>
<dbReference type="KEGG" id="llu:AKJ09_03724"/>
<evidence type="ECO:0000256" key="6">
    <source>
        <dbReference type="ARBA" id="ARBA00022833"/>
    </source>
</evidence>
<dbReference type="RefSeq" id="WP_146648270.1">
    <property type="nucleotide sequence ID" value="NZ_CP012333.1"/>
</dbReference>
<evidence type="ECO:0000256" key="4">
    <source>
        <dbReference type="ARBA" id="ARBA00022723"/>
    </source>
</evidence>
<dbReference type="GO" id="GO:0070497">
    <property type="term" value="F:6-carboxytetrahydropterin synthase activity"/>
    <property type="evidence" value="ECO:0007669"/>
    <property type="project" value="UniProtKB-EC"/>
</dbReference>
<organism evidence="12 13">
    <name type="scientific">Labilithrix luteola</name>
    <dbReference type="NCBI Taxonomy" id="1391654"/>
    <lineage>
        <taxon>Bacteria</taxon>
        <taxon>Pseudomonadati</taxon>
        <taxon>Myxococcota</taxon>
        <taxon>Polyangia</taxon>
        <taxon>Polyangiales</taxon>
        <taxon>Labilitrichaceae</taxon>
        <taxon>Labilithrix</taxon>
    </lineage>
</organism>
<dbReference type="GO" id="GO:0008616">
    <property type="term" value="P:tRNA queuosine(34) biosynthetic process"/>
    <property type="evidence" value="ECO:0007669"/>
    <property type="project" value="UniProtKB-KW"/>
</dbReference>
<protein>
    <recommendedName>
        <fullName evidence="3 9">6-carboxy-5,6,7,8-tetrahydropterin synthase</fullName>
        <ecNumber evidence="9">4.-.-.-</ecNumber>
    </recommendedName>
</protein>
<accession>A0A0K1PU51</accession>
<proteinExistence type="inferred from homology"/>
<dbReference type="PANTHER" id="PTHR12589">
    <property type="entry name" value="PYRUVOYL TETRAHYDROBIOPTERIN SYNTHASE"/>
    <property type="match status" value="1"/>
</dbReference>
<feature type="active site" description="Charge relay system" evidence="10">
    <location>
        <position position="70"/>
    </location>
</feature>
<evidence type="ECO:0000256" key="5">
    <source>
        <dbReference type="ARBA" id="ARBA00022785"/>
    </source>
</evidence>
<dbReference type="Pfam" id="PF01242">
    <property type="entry name" value="PTPS"/>
    <property type="match status" value="1"/>
</dbReference>
<comment type="pathway">
    <text evidence="1 9">Purine metabolism; 7-cyano-7-deazaguanine biosynthesis.</text>
</comment>
<keyword evidence="4 9" id="KW-0479">Metal-binding</keyword>
<feature type="active site" description="Proton acceptor" evidence="10">
    <location>
        <position position="26"/>
    </location>
</feature>
<evidence type="ECO:0000256" key="10">
    <source>
        <dbReference type="PIRSR" id="PIRSR006113-1"/>
    </source>
</evidence>
<gene>
    <name evidence="12" type="ORF">AKJ09_03724</name>
</gene>
<dbReference type="STRING" id="1391654.AKJ09_03724"/>
<evidence type="ECO:0000256" key="7">
    <source>
        <dbReference type="ARBA" id="ARBA00023239"/>
    </source>
</evidence>
<comment type="similarity">
    <text evidence="2 9">Belongs to the PTPS family. QueD subfamily.</text>
</comment>
<evidence type="ECO:0000256" key="1">
    <source>
        <dbReference type="ARBA" id="ARBA00005061"/>
    </source>
</evidence>
<dbReference type="PATRIC" id="fig|1391654.3.peg.3776"/>
<feature type="active site" description="Charge relay system" evidence="10">
    <location>
        <position position="109"/>
    </location>
</feature>
<feature type="binding site" evidence="11">
    <location>
        <position position="30"/>
    </location>
    <ligand>
        <name>Zn(2+)</name>
        <dbReference type="ChEBI" id="CHEBI:29105"/>
    </ligand>
</feature>
<dbReference type="EMBL" id="CP012333">
    <property type="protein sequence ID" value="AKU97060.1"/>
    <property type="molecule type" value="Genomic_DNA"/>
</dbReference>
<dbReference type="InterPro" id="IPR007115">
    <property type="entry name" value="6-PTP_synth/QueD"/>
</dbReference>
<comment type="cofactor">
    <cofactor evidence="9 11">
        <name>Zn(2+)</name>
        <dbReference type="ChEBI" id="CHEBI:29105"/>
    </cofactor>
    <text evidence="9 11">Binds 1 zinc ion per subunit.</text>
</comment>
<evidence type="ECO:0000313" key="12">
    <source>
        <dbReference type="EMBL" id="AKU97060.1"/>
    </source>
</evidence>
<dbReference type="SUPFAM" id="SSF55620">
    <property type="entry name" value="Tetrahydrobiopterin biosynthesis enzymes-like"/>
    <property type="match status" value="1"/>
</dbReference>
<dbReference type="PANTHER" id="PTHR12589:SF7">
    <property type="entry name" value="6-PYRUVOYL TETRAHYDROBIOPTERIN SYNTHASE"/>
    <property type="match status" value="1"/>
</dbReference>
<dbReference type="UniPathway" id="UPA00391"/>
<evidence type="ECO:0000256" key="11">
    <source>
        <dbReference type="PIRSR" id="PIRSR006113-2"/>
    </source>
</evidence>